<dbReference type="STRING" id="1618490.US90_C0024G0012"/>
<proteinExistence type="predicted"/>
<comment type="caution">
    <text evidence="1">The sequence shown here is derived from an EMBL/GenBank/DDBJ whole genome shotgun (WGS) entry which is preliminary data.</text>
</comment>
<accession>A0A0G0MTY9</accession>
<reference evidence="1 2" key="1">
    <citation type="journal article" date="2015" name="Nature">
        <title>rRNA introns, odd ribosomes, and small enigmatic genomes across a large radiation of phyla.</title>
        <authorList>
            <person name="Brown C.T."/>
            <person name="Hug L.A."/>
            <person name="Thomas B.C."/>
            <person name="Sharon I."/>
            <person name="Castelle C.J."/>
            <person name="Singh A."/>
            <person name="Wilkins M.J."/>
            <person name="Williams K.H."/>
            <person name="Banfield J.F."/>
        </authorList>
    </citation>
    <scope>NUCLEOTIDE SEQUENCE [LARGE SCALE GENOMIC DNA]</scope>
</reference>
<organism evidence="1 2">
    <name type="scientific">Candidatus Shapirobacteria bacterium GW2011_GWE2_38_30</name>
    <dbReference type="NCBI Taxonomy" id="1618490"/>
    <lineage>
        <taxon>Bacteria</taxon>
        <taxon>Candidatus Shapironibacteriota</taxon>
    </lineage>
</organism>
<dbReference type="PANTHER" id="PTHR36931:SF1">
    <property type="entry name" value="UPF0153 PROTEIN YEIW"/>
    <property type="match status" value="1"/>
</dbReference>
<name>A0A0G0MTY9_9BACT</name>
<dbReference type="AlphaFoldDB" id="A0A0G0MTY9"/>
<dbReference type="Proteomes" id="UP000034406">
    <property type="component" value="Unassembled WGS sequence"/>
</dbReference>
<evidence type="ECO:0000313" key="2">
    <source>
        <dbReference type="Proteomes" id="UP000034406"/>
    </source>
</evidence>
<dbReference type="InterPro" id="IPR052572">
    <property type="entry name" value="UPF0153_domain"/>
</dbReference>
<evidence type="ECO:0000313" key="1">
    <source>
        <dbReference type="EMBL" id="KKQ68406.1"/>
    </source>
</evidence>
<dbReference type="PANTHER" id="PTHR36931">
    <property type="entry name" value="UPF0153 PROTEIN YEIW"/>
    <property type="match status" value="1"/>
</dbReference>
<protein>
    <submittedName>
        <fullName evidence="1">Uncharacterized protein</fullName>
    </submittedName>
</protein>
<dbReference type="EMBL" id="LBUT01000024">
    <property type="protein sequence ID" value="KKQ68406.1"/>
    <property type="molecule type" value="Genomic_DNA"/>
</dbReference>
<sequence length="152" mass="17626">MANIENQNRCGQCTLCCYLLPVRSLNKPANQLCKHCVLKKGCLIYKDRPKACAGFRCAYHQMEKVSIKLRPDHCKMIFEKVNDNIFFGTQDHRFEMTEIAKQQIKNFGNQGYSVIINTNGINKIYLKKGDNAQDVKNEFNNFLIEKYGRTHI</sequence>
<gene>
    <name evidence="1" type="ORF">US90_C0024G0012</name>
</gene>